<name>A0AAD0V9G7_PSEAV</name>
<keyword evidence="2" id="KW-0614">Plasmid</keyword>
<evidence type="ECO:0000313" key="3">
    <source>
        <dbReference type="Proteomes" id="UP000006426"/>
    </source>
</evidence>
<sequence>MNITEALANKGLKILNGERRLTALLEMGEVALLVNAEKKMNWEISIEGDQLNIVESKIDPHAPGVLAFLTKSVSEIPAVKPMSISTDPGRPRTRRDEDDSPSP</sequence>
<reference evidence="2 3" key="1">
    <citation type="journal article" date="2011" name="PLoS Pathog.">
        <title>Dynamic evolution of pathogenicity revealed by sequencing and comparative genomics of 19 Pseudomonas syringae isolates.</title>
        <authorList>
            <person name="Baltrus D.A."/>
            <person name="Nishimura M.T."/>
            <person name="Romanchuk A."/>
            <person name="Chang J.H."/>
            <person name="Mukhtar M.S."/>
            <person name="Cherkis K."/>
            <person name="Roach J."/>
            <person name="Grant S.R."/>
            <person name="Jones C.D."/>
            <person name="Dangl J.L."/>
        </authorList>
    </citation>
    <scope>NUCLEOTIDE SEQUENCE [LARGE SCALE GENOMIC DNA]</scope>
    <source>
        <strain evidence="2 3">M301315</strain>
    </source>
</reference>
<dbReference type="Proteomes" id="UP000006426">
    <property type="component" value="Plasmid pmppla107"/>
</dbReference>
<evidence type="ECO:0000256" key="1">
    <source>
        <dbReference type="SAM" id="MobiDB-lite"/>
    </source>
</evidence>
<feature type="region of interest" description="Disordered" evidence="1">
    <location>
        <begin position="79"/>
        <end position="103"/>
    </location>
</feature>
<organism evidence="2 3">
    <name type="scientific">Pseudomonas amygdali pv. lachrymans str. M301315</name>
    <dbReference type="NCBI Taxonomy" id="629260"/>
    <lineage>
        <taxon>Bacteria</taxon>
        <taxon>Pseudomonadati</taxon>
        <taxon>Pseudomonadota</taxon>
        <taxon>Gammaproteobacteria</taxon>
        <taxon>Pseudomonadales</taxon>
        <taxon>Pseudomonadaceae</taxon>
        <taxon>Pseudomonas</taxon>
        <taxon>Pseudomonas amygdali</taxon>
    </lineage>
</organism>
<proteinExistence type="predicted"/>
<geneLocation type="plasmid" evidence="3">
    <name>pmppla107</name>
</geneLocation>
<dbReference type="GeneID" id="39474332"/>
<dbReference type="RefSeq" id="WP_005741999.1">
    <property type="nucleotide sequence ID" value="NZ_CP031226.1"/>
</dbReference>
<protein>
    <submittedName>
        <fullName evidence="2">Uncharacterized protein</fullName>
    </submittedName>
</protein>
<gene>
    <name evidence="2" type="ORF">PLA107_031445</name>
</gene>
<accession>A0AAD0V9G7</accession>
<evidence type="ECO:0000313" key="2">
    <source>
        <dbReference type="EMBL" id="AXH59739.1"/>
    </source>
</evidence>
<dbReference type="AlphaFoldDB" id="A0AAD0V9G7"/>
<dbReference type="EMBL" id="CP031226">
    <property type="protein sequence ID" value="AXH59739.1"/>
    <property type="molecule type" value="Genomic_DNA"/>
</dbReference>